<organism evidence="1">
    <name type="scientific">marine metagenome</name>
    <dbReference type="NCBI Taxonomy" id="408172"/>
    <lineage>
        <taxon>unclassified sequences</taxon>
        <taxon>metagenomes</taxon>
        <taxon>ecological metagenomes</taxon>
    </lineage>
</organism>
<gene>
    <name evidence="1" type="ORF">METZ01_LOCUS243998</name>
</gene>
<sequence length="132" mass="14776">MSEIAEFLHHGAEQITPKILKGIHKKLPSLKLEFAEINAPKYPHLAEQLEFLTGVVEDHVEGADDKLPLVAVAEAAYALVYAHRQLGLIPNHLPHIGHADESSIVRAILIENERVLSEYAERHDIDWVTVKP</sequence>
<accession>A0A382HUT4</accession>
<evidence type="ECO:0000313" key="1">
    <source>
        <dbReference type="EMBL" id="SVB91144.1"/>
    </source>
</evidence>
<reference evidence="1" key="1">
    <citation type="submission" date="2018-05" db="EMBL/GenBank/DDBJ databases">
        <authorList>
            <person name="Lanie J.A."/>
            <person name="Ng W.-L."/>
            <person name="Kazmierczak K.M."/>
            <person name="Andrzejewski T.M."/>
            <person name="Davidsen T.M."/>
            <person name="Wayne K.J."/>
            <person name="Tettelin H."/>
            <person name="Glass J.I."/>
            <person name="Rusch D."/>
            <person name="Podicherti R."/>
            <person name="Tsui H.-C.T."/>
            <person name="Winkler M.E."/>
        </authorList>
    </citation>
    <scope>NUCLEOTIDE SEQUENCE</scope>
</reference>
<evidence type="ECO:0008006" key="2">
    <source>
        <dbReference type="Google" id="ProtNLM"/>
    </source>
</evidence>
<protein>
    <recommendedName>
        <fullName evidence="2">DUF1232 domain-containing protein</fullName>
    </recommendedName>
</protein>
<dbReference type="AlphaFoldDB" id="A0A382HUT4"/>
<dbReference type="EMBL" id="UINC01063472">
    <property type="protein sequence ID" value="SVB91144.1"/>
    <property type="molecule type" value="Genomic_DNA"/>
</dbReference>
<name>A0A382HUT4_9ZZZZ</name>
<proteinExistence type="predicted"/>